<dbReference type="Proteomes" id="UP000295106">
    <property type="component" value="Unassembled WGS sequence"/>
</dbReference>
<keyword evidence="4" id="KW-0597">Phosphoprotein</keyword>
<dbReference type="Pfam" id="PF00672">
    <property type="entry name" value="HAMP"/>
    <property type="match status" value="1"/>
</dbReference>
<dbReference type="EMBL" id="SLXD01000008">
    <property type="protein sequence ID" value="TCP01696.1"/>
    <property type="molecule type" value="Genomic_DNA"/>
</dbReference>
<dbReference type="SMART" id="SM00304">
    <property type="entry name" value="HAMP"/>
    <property type="match status" value="1"/>
</dbReference>
<dbReference type="Gene3D" id="6.10.340.10">
    <property type="match status" value="1"/>
</dbReference>
<keyword evidence="10" id="KW-0175">Coiled coil</keyword>
<protein>
    <recommendedName>
        <fullName evidence="3">histidine kinase</fullName>
        <ecNumber evidence="3">2.7.13.3</ecNumber>
    </recommendedName>
</protein>
<dbReference type="GO" id="GO:0046983">
    <property type="term" value="F:protein dimerization activity"/>
    <property type="evidence" value="ECO:0007669"/>
    <property type="project" value="InterPro"/>
</dbReference>
<dbReference type="GeneID" id="99683782"/>
<evidence type="ECO:0000256" key="1">
    <source>
        <dbReference type="ARBA" id="ARBA00000085"/>
    </source>
</evidence>
<dbReference type="PROSITE" id="PS50885">
    <property type="entry name" value="HAMP"/>
    <property type="match status" value="1"/>
</dbReference>
<dbReference type="GO" id="GO:0016020">
    <property type="term" value="C:membrane"/>
    <property type="evidence" value="ECO:0007669"/>
    <property type="project" value="UniProtKB-SubCell"/>
</dbReference>
<evidence type="ECO:0000256" key="10">
    <source>
        <dbReference type="SAM" id="Coils"/>
    </source>
</evidence>
<dbReference type="OrthoDB" id="9782588at2"/>
<name>A0A4R2MG34_RUBGE</name>
<dbReference type="CDD" id="cd06225">
    <property type="entry name" value="HAMP"/>
    <property type="match status" value="1"/>
</dbReference>
<keyword evidence="6" id="KW-0547">Nucleotide-binding</keyword>
<dbReference type="InterPro" id="IPR003660">
    <property type="entry name" value="HAMP_dom"/>
</dbReference>
<keyword evidence="12" id="KW-1133">Transmembrane helix</keyword>
<dbReference type="GO" id="GO:0000155">
    <property type="term" value="F:phosphorelay sensor kinase activity"/>
    <property type="evidence" value="ECO:0007669"/>
    <property type="project" value="InterPro"/>
</dbReference>
<comment type="subcellular location">
    <subcellularLocation>
        <location evidence="2">Membrane</location>
    </subcellularLocation>
</comment>
<dbReference type="InterPro" id="IPR011712">
    <property type="entry name" value="Sig_transdc_His_kin_sub3_dim/P"/>
</dbReference>
<dbReference type="AlphaFoldDB" id="A0A4R2MG34"/>
<evidence type="ECO:0000256" key="6">
    <source>
        <dbReference type="ARBA" id="ARBA00022741"/>
    </source>
</evidence>
<dbReference type="PANTHER" id="PTHR24421:SF10">
    <property type="entry name" value="NITRATE_NITRITE SENSOR PROTEIN NARQ"/>
    <property type="match status" value="1"/>
</dbReference>
<dbReference type="PANTHER" id="PTHR24421">
    <property type="entry name" value="NITRATE/NITRITE SENSOR PROTEIN NARX-RELATED"/>
    <property type="match status" value="1"/>
</dbReference>
<keyword evidence="5" id="KW-0808">Transferase</keyword>
<dbReference type="RefSeq" id="WP_132647765.1">
    <property type="nucleotide sequence ID" value="NZ_CP181386.1"/>
</dbReference>
<accession>A0A4R2MG34</accession>
<evidence type="ECO:0000256" key="3">
    <source>
        <dbReference type="ARBA" id="ARBA00012438"/>
    </source>
</evidence>
<evidence type="ECO:0000256" key="4">
    <source>
        <dbReference type="ARBA" id="ARBA00022553"/>
    </source>
</evidence>
<feature type="coiled-coil region" evidence="10">
    <location>
        <begin position="234"/>
        <end position="261"/>
    </location>
</feature>
<gene>
    <name evidence="14" type="ORF">EV684_10835</name>
</gene>
<keyword evidence="9" id="KW-0902">Two-component regulatory system</keyword>
<dbReference type="GO" id="GO:0005524">
    <property type="term" value="F:ATP binding"/>
    <property type="evidence" value="ECO:0007669"/>
    <property type="project" value="UniProtKB-KW"/>
</dbReference>
<dbReference type="InterPro" id="IPR036890">
    <property type="entry name" value="HATPase_C_sf"/>
</dbReference>
<evidence type="ECO:0000256" key="11">
    <source>
        <dbReference type="SAM" id="MobiDB-lite"/>
    </source>
</evidence>
<keyword evidence="12" id="KW-0472">Membrane</keyword>
<dbReference type="EC" id="2.7.13.3" evidence="3"/>
<feature type="compositionally biased region" description="Gly residues" evidence="11">
    <location>
        <begin position="9"/>
        <end position="18"/>
    </location>
</feature>
<comment type="caution">
    <text evidence="14">The sequence shown here is derived from an EMBL/GenBank/DDBJ whole genome shotgun (WGS) entry which is preliminary data.</text>
</comment>
<keyword evidence="7 14" id="KW-0418">Kinase</keyword>
<proteinExistence type="predicted"/>
<evidence type="ECO:0000256" key="12">
    <source>
        <dbReference type="SAM" id="Phobius"/>
    </source>
</evidence>
<evidence type="ECO:0000256" key="2">
    <source>
        <dbReference type="ARBA" id="ARBA00004370"/>
    </source>
</evidence>
<evidence type="ECO:0000256" key="9">
    <source>
        <dbReference type="ARBA" id="ARBA00023012"/>
    </source>
</evidence>
<keyword evidence="12" id="KW-0812">Transmembrane</keyword>
<feature type="region of interest" description="Disordered" evidence="11">
    <location>
        <begin position="1"/>
        <end position="22"/>
    </location>
</feature>
<evidence type="ECO:0000313" key="14">
    <source>
        <dbReference type="EMBL" id="TCP01696.1"/>
    </source>
</evidence>
<organism evidence="14 15">
    <name type="scientific">Rubrivivax gelatinosus</name>
    <name type="common">Rhodocyclus gelatinosus</name>
    <name type="synonym">Rhodopseudomonas gelatinosa</name>
    <dbReference type="NCBI Taxonomy" id="28068"/>
    <lineage>
        <taxon>Bacteria</taxon>
        <taxon>Pseudomonadati</taxon>
        <taxon>Pseudomonadota</taxon>
        <taxon>Betaproteobacteria</taxon>
        <taxon>Burkholderiales</taxon>
        <taxon>Sphaerotilaceae</taxon>
        <taxon>Rubrivivax</taxon>
    </lineage>
</organism>
<feature type="domain" description="HAMP" evidence="13">
    <location>
        <begin position="194"/>
        <end position="246"/>
    </location>
</feature>
<evidence type="ECO:0000259" key="13">
    <source>
        <dbReference type="PROSITE" id="PS50885"/>
    </source>
</evidence>
<evidence type="ECO:0000313" key="15">
    <source>
        <dbReference type="Proteomes" id="UP000295106"/>
    </source>
</evidence>
<dbReference type="Gene3D" id="3.30.565.10">
    <property type="entry name" value="Histidine kinase-like ATPase, C-terminal domain"/>
    <property type="match status" value="1"/>
</dbReference>
<feature type="transmembrane region" description="Helical" evidence="12">
    <location>
        <begin position="32"/>
        <end position="52"/>
    </location>
</feature>
<evidence type="ECO:0000256" key="7">
    <source>
        <dbReference type="ARBA" id="ARBA00022777"/>
    </source>
</evidence>
<evidence type="ECO:0000256" key="8">
    <source>
        <dbReference type="ARBA" id="ARBA00022840"/>
    </source>
</evidence>
<dbReference type="InterPro" id="IPR050482">
    <property type="entry name" value="Sensor_HK_TwoCompSys"/>
</dbReference>
<dbReference type="Pfam" id="PF07730">
    <property type="entry name" value="HisKA_3"/>
    <property type="match status" value="1"/>
</dbReference>
<sequence length="471" mass="51113">MQRIDSGFAGAGTGGERQGQGRQATMTLKARLAWIVVLLMSALVLSYSLALYTTMGARAGAETESARPWLLALLPARMDGARDEADALRELVALVDGMSGIRHVRIELHAADGRLLARTPGHQGTLAAWLRGDGLAGEPMRKPVTLDGRPIAFFDVAPDGADEFSEMWADFLRSSLIVVVLSALAGLAIVDLTLRAFAPVERIRGALRRFGRGEQGTRLERFGSAEMEEIATAFNRMAGEIESAQAQRQALLRKLLDHEERTRRSVAQELHDDLSPYLVALQPLGHLLRERCARGTELQDVAEIARTLVSHQSTMLSKLRGILVGLRPPELETMGLRGAIEQLVAQRGSEAGGRARIELTIAGDWQSFGPVLDCNLYLMIQSCLSEALRQPSTRRVRLHVAHEHEAIEVLLQCDGECAPPDAGREAPEGIGVHERCMALGGRFDGPAPAQGGWQLRIHLPSGAPHHQGAIA</sequence>
<keyword evidence="8" id="KW-0067">ATP-binding</keyword>
<reference evidence="14 15" key="1">
    <citation type="submission" date="2019-03" db="EMBL/GenBank/DDBJ databases">
        <title>Genomic Encyclopedia of Type Strains, Phase IV (KMG-IV): sequencing the most valuable type-strain genomes for metagenomic binning, comparative biology and taxonomic classification.</title>
        <authorList>
            <person name="Goeker M."/>
        </authorList>
    </citation>
    <scope>NUCLEOTIDE SEQUENCE [LARGE SCALE GENOMIC DNA]</scope>
    <source>
        <strain evidence="14 15">DSM 1709</strain>
    </source>
</reference>
<evidence type="ECO:0000256" key="5">
    <source>
        <dbReference type="ARBA" id="ARBA00022679"/>
    </source>
</evidence>
<comment type="catalytic activity">
    <reaction evidence="1">
        <text>ATP + protein L-histidine = ADP + protein N-phospho-L-histidine.</text>
        <dbReference type="EC" id="2.7.13.3"/>
    </reaction>
</comment>